<dbReference type="InterPro" id="IPR000253">
    <property type="entry name" value="FHA_dom"/>
</dbReference>
<dbReference type="EMBL" id="UYRU01073412">
    <property type="protein sequence ID" value="VDN23412.1"/>
    <property type="molecule type" value="Genomic_DNA"/>
</dbReference>
<dbReference type="OrthoDB" id="10262769at2759"/>
<dbReference type="GO" id="GO:0044545">
    <property type="term" value="C:NSL complex"/>
    <property type="evidence" value="ECO:0007669"/>
    <property type="project" value="TreeGrafter"/>
</dbReference>
<dbReference type="InterPro" id="IPR037912">
    <property type="entry name" value="MCRS1"/>
</dbReference>
<reference evidence="2 3" key="1">
    <citation type="submission" date="2018-11" db="EMBL/GenBank/DDBJ databases">
        <authorList>
            <consortium name="Pathogen Informatics"/>
        </authorList>
    </citation>
    <scope>NUCLEOTIDE SEQUENCE [LARGE SCALE GENOMIC DNA]</scope>
</reference>
<dbReference type="Pfam" id="PF00498">
    <property type="entry name" value="FHA"/>
    <property type="match status" value="1"/>
</dbReference>
<dbReference type="SUPFAM" id="SSF49879">
    <property type="entry name" value="SMAD/FHA domain"/>
    <property type="match status" value="1"/>
</dbReference>
<dbReference type="PANTHER" id="PTHR13233:SF0">
    <property type="entry name" value="MICROSPHERULE PROTEIN 1"/>
    <property type="match status" value="1"/>
</dbReference>
<organism evidence="2 3">
    <name type="scientific">Dibothriocephalus latus</name>
    <name type="common">Fish tapeworm</name>
    <name type="synonym">Diphyllobothrium latum</name>
    <dbReference type="NCBI Taxonomy" id="60516"/>
    <lineage>
        <taxon>Eukaryota</taxon>
        <taxon>Metazoa</taxon>
        <taxon>Spiralia</taxon>
        <taxon>Lophotrochozoa</taxon>
        <taxon>Platyhelminthes</taxon>
        <taxon>Cestoda</taxon>
        <taxon>Eucestoda</taxon>
        <taxon>Diphyllobothriidea</taxon>
        <taxon>Diphyllobothriidae</taxon>
        <taxon>Dibothriocephalus</taxon>
    </lineage>
</organism>
<keyword evidence="3" id="KW-1185">Reference proteome</keyword>
<dbReference type="GO" id="GO:0031011">
    <property type="term" value="C:Ino80 complex"/>
    <property type="evidence" value="ECO:0007669"/>
    <property type="project" value="InterPro"/>
</dbReference>
<gene>
    <name evidence="2" type="ORF">DILT_LOCUS14250</name>
</gene>
<proteinExistence type="predicted"/>
<dbReference type="Proteomes" id="UP000281553">
    <property type="component" value="Unassembled WGS sequence"/>
</dbReference>
<dbReference type="PROSITE" id="PS50006">
    <property type="entry name" value="FHA_DOMAIN"/>
    <property type="match status" value="1"/>
</dbReference>
<dbReference type="AlphaFoldDB" id="A0A3P7PUE6"/>
<evidence type="ECO:0000313" key="2">
    <source>
        <dbReference type="EMBL" id="VDN23412.1"/>
    </source>
</evidence>
<dbReference type="GO" id="GO:0002151">
    <property type="term" value="F:G-quadruplex RNA binding"/>
    <property type="evidence" value="ECO:0007669"/>
    <property type="project" value="InterPro"/>
</dbReference>
<evidence type="ECO:0000259" key="1">
    <source>
        <dbReference type="PROSITE" id="PS50006"/>
    </source>
</evidence>
<dbReference type="PANTHER" id="PTHR13233">
    <property type="entry name" value="MICROSPHERULE PROTEIN 1"/>
    <property type="match status" value="1"/>
</dbReference>
<name>A0A3P7PUE6_DIBLA</name>
<dbReference type="GO" id="GO:0045944">
    <property type="term" value="P:positive regulation of transcription by RNA polymerase II"/>
    <property type="evidence" value="ECO:0007669"/>
    <property type="project" value="TreeGrafter"/>
</dbReference>
<dbReference type="GO" id="GO:0071339">
    <property type="term" value="C:MLL1 complex"/>
    <property type="evidence" value="ECO:0007669"/>
    <property type="project" value="InterPro"/>
</dbReference>
<accession>A0A3P7PUE6</accession>
<dbReference type="SMART" id="SM00240">
    <property type="entry name" value="FHA"/>
    <property type="match status" value="1"/>
</dbReference>
<protein>
    <recommendedName>
        <fullName evidence="1">FHA domain-containing protein</fullName>
    </recommendedName>
</protein>
<dbReference type="Gene3D" id="2.60.200.20">
    <property type="match status" value="1"/>
</dbReference>
<sequence length="164" mass="18782">MQRQRERHRLRNRLQARMRRVAEEARRWTALVESKVAAGTIICDHQPVHPTLATLTGRRSRFLIKSKNVTFGRLSSSFSPDIDLTCEGEALRISRCHGQIYLGNKGDFWLRNFSKHPVFVDGNPVLKGWSHCPTASLSSTFICFKNLLCEVTELFLPPTGRFVE</sequence>
<feature type="domain" description="FHA" evidence="1">
    <location>
        <begin position="69"/>
        <end position="125"/>
    </location>
</feature>
<evidence type="ECO:0000313" key="3">
    <source>
        <dbReference type="Proteomes" id="UP000281553"/>
    </source>
</evidence>
<dbReference type="InterPro" id="IPR008984">
    <property type="entry name" value="SMAD_FHA_dom_sf"/>
</dbReference>